<dbReference type="AlphaFoldDB" id="A0AAU6SHC3"/>
<dbReference type="GO" id="GO:0046872">
    <property type="term" value="F:metal ion binding"/>
    <property type="evidence" value="ECO:0007669"/>
    <property type="project" value="UniProtKB-KW"/>
</dbReference>
<feature type="domain" description="ENPP1-3/EXOG-like endonuclease/phosphodiesterase" evidence="3">
    <location>
        <begin position="34"/>
        <end position="249"/>
    </location>
</feature>
<evidence type="ECO:0000313" key="5">
    <source>
        <dbReference type="EMBL" id="WZO36237.1"/>
    </source>
</evidence>
<sequence length="279" mass="30679">MADETFDAYDERFLGIPLPLPRPSAAREVRLLTYPRFTILLEPQRRLAVVTAVNIDGSSLRDLPRTGEWQLDARAPAAEQAGPAVYASNDLDRGHLVRRRDPGWGTTVQAREAMEATFVYPNAAPQASGFNQSKELWLGLEDHVLEFADTTDERLSVFTAPVLADDDPPYRGIRIPRRFFKVAAWATQEGGPSPRLAAAGFLLDQSELIDVTQGALAVPSLGAFRTFQVPIADIETLTGVDFGELVDADVMRRVGRAGTAVRGEDAWRPLRAPEDIVLD</sequence>
<feature type="active site" description="Proton acceptor" evidence="1">
    <location>
        <position position="95"/>
    </location>
</feature>
<dbReference type="InterPro" id="IPR044929">
    <property type="entry name" value="DNA/RNA_non-sp_Endonuclease_sf"/>
</dbReference>
<dbReference type="PANTHER" id="PTHR13966:SF5">
    <property type="entry name" value="ENDONUCLEASE G, MITOCHONDRIAL"/>
    <property type="match status" value="1"/>
</dbReference>
<organism evidence="5">
    <name type="scientific">Microbacterium sp. LWS13-1.2</name>
    <dbReference type="NCBI Taxonomy" id="3135264"/>
    <lineage>
        <taxon>Bacteria</taxon>
        <taxon>Bacillati</taxon>
        <taxon>Actinomycetota</taxon>
        <taxon>Actinomycetes</taxon>
        <taxon>Micrococcales</taxon>
        <taxon>Microbacteriaceae</taxon>
        <taxon>Microbacterium</taxon>
    </lineage>
</organism>
<dbReference type="SMART" id="SM00892">
    <property type="entry name" value="Endonuclease_NS"/>
    <property type="match status" value="1"/>
</dbReference>
<gene>
    <name evidence="5" type="ORF">MRBLWS13_003956</name>
</gene>
<dbReference type="SMART" id="SM00477">
    <property type="entry name" value="NUC"/>
    <property type="match status" value="1"/>
</dbReference>
<keyword evidence="5" id="KW-0378">Hydrolase</keyword>
<dbReference type="EMBL" id="CP151632">
    <property type="protein sequence ID" value="WZO36237.1"/>
    <property type="molecule type" value="Genomic_DNA"/>
</dbReference>
<dbReference type="InterPro" id="IPR001604">
    <property type="entry name" value="Endo_G_ENPP1-like_dom"/>
</dbReference>
<dbReference type="CDD" id="cd00091">
    <property type="entry name" value="NUC"/>
    <property type="match status" value="1"/>
</dbReference>
<keyword evidence="2" id="KW-0479">Metal-binding</keyword>
<keyword evidence="5" id="KW-0255">Endonuclease</keyword>
<evidence type="ECO:0000256" key="1">
    <source>
        <dbReference type="PIRSR" id="PIRSR640255-1"/>
    </source>
</evidence>
<dbReference type="Gene3D" id="3.40.570.10">
    <property type="entry name" value="Extracellular Endonuclease, subunit A"/>
    <property type="match status" value="1"/>
</dbReference>
<dbReference type="SUPFAM" id="SSF54060">
    <property type="entry name" value="His-Me finger endonucleases"/>
    <property type="match status" value="1"/>
</dbReference>
<evidence type="ECO:0000259" key="4">
    <source>
        <dbReference type="SMART" id="SM00892"/>
    </source>
</evidence>
<dbReference type="Pfam" id="PF01223">
    <property type="entry name" value="Endonuclease_NS"/>
    <property type="match status" value="1"/>
</dbReference>
<keyword evidence="5" id="KW-0540">Nuclease</keyword>
<name>A0AAU6SHC3_9MICO</name>
<dbReference type="InterPro" id="IPR044925">
    <property type="entry name" value="His-Me_finger_sf"/>
</dbReference>
<feature type="domain" description="DNA/RNA non-specific endonuclease/pyrophosphatase/phosphodiesterase" evidence="4">
    <location>
        <begin position="33"/>
        <end position="249"/>
    </location>
</feature>
<feature type="binding site" evidence="2">
    <location>
        <position position="131"/>
    </location>
    <ligand>
        <name>Mg(2+)</name>
        <dbReference type="ChEBI" id="CHEBI:18420"/>
        <note>catalytic</note>
    </ligand>
</feature>
<dbReference type="GO" id="GO:0003676">
    <property type="term" value="F:nucleic acid binding"/>
    <property type="evidence" value="ECO:0007669"/>
    <property type="project" value="InterPro"/>
</dbReference>
<dbReference type="GO" id="GO:0004519">
    <property type="term" value="F:endonuclease activity"/>
    <property type="evidence" value="ECO:0007669"/>
    <property type="project" value="UniProtKB-KW"/>
</dbReference>
<dbReference type="RefSeq" id="WP_349427033.1">
    <property type="nucleotide sequence ID" value="NZ_CP151632.1"/>
</dbReference>
<evidence type="ECO:0000256" key="2">
    <source>
        <dbReference type="PIRSR" id="PIRSR640255-2"/>
    </source>
</evidence>
<reference evidence="5" key="1">
    <citation type="submission" date="2024-04" db="EMBL/GenBank/DDBJ databases">
        <authorList>
            <person name="Roder T."/>
            <person name="Oberhansli S."/>
            <person name="Kreuzer M."/>
        </authorList>
    </citation>
    <scope>NUCLEOTIDE SEQUENCE</scope>
    <source>
        <strain evidence="5">LWS13-1.2</strain>
    </source>
</reference>
<dbReference type="InterPro" id="IPR040255">
    <property type="entry name" value="Non-specific_endonuclease"/>
</dbReference>
<dbReference type="PANTHER" id="PTHR13966">
    <property type="entry name" value="ENDONUCLEASE RELATED"/>
    <property type="match status" value="1"/>
</dbReference>
<dbReference type="GO" id="GO:0016787">
    <property type="term" value="F:hydrolase activity"/>
    <property type="evidence" value="ECO:0007669"/>
    <property type="project" value="InterPro"/>
</dbReference>
<dbReference type="InterPro" id="IPR020821">
    <property type="entry name" value="ENPP1-3/EXOG-like_nuc-like"/>
</dbReference>
<accession>A0AAU6SHC3</accession>
<protein>
    <submittedName>
        <fullName evidence="5">DNA/RNA non-specific endonuclease</fullName>
    </submittedName>
</protein>
<proteinExistence type="predicted"/>
<evidence type="ECO:0000259" key="3">
    <source>
        <dbReference type="SMART" id="SM00477"/>
    </source>
</evidence>